<dbReference type="RefSeq" id="WP_408213305.1">
    <property type="nucleotide sequence ID" value="NZ_JAQQBZ010000009.1"/>
</dbReference>
<gene>
    <name evidence="1" type="ORF">PQQ68_15740</name>
</gene>
<protein>
    <submittedName>
        <fullName evidence="1">Uncharacterized protein</fullName>
    </submittedName>
</protein>
<accession>A0ABW9DAI8</accession>
<evidence type="ECO:0000313" key="1">
    <source>
        <dbReference type="EMBL" id="MFM0594478.1"/>
    </source>
</evidence>
<evidence type="ECO:0000313" key="2">
    <source>
        <dbReference type="Proteomes" id="UP001629367"/>
    </source>
</evidence>
<proteinExistence type="predicted"/>
<comment type="caution">
    <text evidence="1">The sequence shown here is derived from an EMBL/GenBank/DDBJ whole genome shotgun (WGS) entry which is preliminary data.</text>
</comment>
<organism evidence="1 2">
    <name type="scientific">Paraburkholderia dilworthii</name>
    <dbReference type="NCBI Taxonomy" id="948106"/>
    <lineage>
        <taxon>Bacteria</taxon>
        <taxon>Pseudomonadati</taxon>
        <taxon>Pseudomonadota</taxon>
        <taxon>Betaproteobacteria</taxon>
        <taxon>Burkholderiales</taxon>
        <taxon>Burkholderiaceae</taxon>
        <taxon>Paraburkholderia</taxon>
    </lineage>
</organism>
<dbReference type="Proteomes" id="UP001629367">
    <property type="component" value="Unassembled WGS sequence"/>
</dbReference>
<sequence length="93" mass="9744">MGSAVELDQTGRLTEAASATEMLPSSAAKTLRILAVGDSHTCVWDGEDRLLGVGISRSKMFAGLDMLHLGPVPSNPPEKLLFIASHPTVGSVE</sequence>
<name>A0ABW9DAI8_9BURK</name>
<reference evidence="1 2" key="1">
    <citation type="journal article" date="2024" name="Chem. Sci.">
        <title>Discovery of megapolipeptins by genome mining of a Burkholderiales bacteria collection.</title>
        <authorList>
            <person name="Paulo B.S."/>
            <person name="Recchia M.J.J."/>
            <person name="Lee S."/>
            <person name="Fergusson C.H."/>
            <person name="Romanowski S.B."/>
            <person name="Hernandez A."/>
            <person name="Krull N."/>
            <person name="Liu D.Y."/>
            <person name="Cavanagh H."/>
            <person name="Bos A."/>
            <person name="Gray C.A."/>
            <person name="Murphy B.T."/>
            <person name="Linington R.G."/>
            <person name="Eustaquio A.S."/>
        </authorList>
    </citation>
    <scope>NUCLEOTIDE SEQUENCE [LARGE SCALE GENOMIC DNA]</scope>
    <source>
        <strain evidence="1 2">RL17-335-BIF-A</strain>
    </source>
</reference>
<dbReference type="EMBL" id="JAQQBZ010000009">
    <property type="protein sequence ID" value="MFM0594478.1"/>
    <property type="molecule type" value="Genomic_DNA"/>
</dbReference>
<keyword evidence="2" id="KW-1185">Reference proteome</keyword>